<dbReference type="AlphaFoldDB" id="A0A0F9CB68"/>
<proteinExistence type="predicted"/>
<keyword evidence="1" id="KW-0472">Membrane</keyword>
<feature type="non-terminal residue" evidence="2">
    <location>
        <position position="102"/>
    </location>
</feature>
<keyword evidence="1" id="KW-0812">Transmembrane</keyword>
<evidence type="ECO:0000256" key="1">
    <source>
        <dbReference type="SAM" id="Phobius"/>
    </source>
</evidence>
<name>A0A0F9CB68_9ZZZZ</name>
<protein>
    <submittedName>
        <fullName evidence="2">Uncharacterized protein</fullName>
    </submittedName>
</protein>
<accession>A0A0F9CB68</accession>
<organism evidence="2">
    <name type="scientific">marine sediment metagenome</name>
    <dbReference type="NCBI Taxonomy" id="412755"/>
    <lineage>
        <taxon>unclassified sequences</taxon>
        <taxon>metagenomes</taxon>
        <taxon>ecological metagenomes</taxon>
    </lineage>
</organism>
<dbReference type="EMBL" id="LAZR01047554">
    <property type="protein sequence ID" value="KKK93946.1"/>
    <property type="molecule type" value="Genomic_DNA"/>
</dbReference>
<sequence>MKTSYRIFLVLSVLALSVGLYRADYLRVPEIVSGTALIGSLLLLFCGFLVMTRCWKGMLDTSGFRASSASCIAGCGLSVFGKFIPGKVWTIMGRAAYIAQHT</sequence>
<reference evidence="2" key="1">
    <citation type="journal article" date="2015" name="Nature">
        <title>Complex archaea that bridge the gap between prokaryotes and eukaryotes.</title>
        <authorList>
            <person name="Spang A."/>
            <person name="Saw J.H."/>
            <person name="Jorgensen S.L."/>
            <person name="Zaremba-Niedzwiedzka K."/>
            <person name="Martijn J."/>
            <person name="Lind A.E."/>
            <person name="van Eijk R."/>
            <person name="Schleper C."/>
            <person name="Guy L."/>
            <person name="Ettema T.J."/>
        </authorList>
    </citation>
    <scope>NUCLEOTIDE SEQUENCE</scope>
</reference>
<comment type="caution">
    <text evidence="2">The sequence shown here is derived from an EMBL/GenBank/DDBJ whole genome shotgun (WGS) entry which is preliminary data.</text>
</comment>
<evidence type="ECO:0000313" key="2">
    <source>
        <dbReference type="EMBL" id="KKK93946.1"/>
    </source>
</evidence>
<gene>
    <name evidence="2" type="ORF">LCGC14_2687810</name>
</gene>
<feature type="transmembrane region" description="Helical" evidence="1">
    <location>
        <begin position="32"/>
        <end position="51"/>
    </location>
</feature>
<keyword evidence="1" id="KW-1133">Transmembrane helix</keyword>